<keyword evidence="5" id="KW-1185">Reference proteome</keyword>
<dbReference type="OrthoDB" id="9778740at2"/>
<dbReference type="InterPro" id="IPR050097">
    <property type="entry name" value="Ferredoxin-NADP_redctase_2"/>
</dbReference>
<dbReference type="PRINTS" id="PR00469">
    <property type="entry name" value="PNDRDTASEII"/>
</dbReference>
<dbReference type="InterPro" id="IPR023856">
    <property type="entry name" value="Bdr"/>
</dbReference>
<keyword evidence="3" id="KW-0560">Oxidoreductase</keyword>
<evidence type="ECO:0000256" key="1">
    <source>
        <dbReference type="ARBA" id="ARBA00001974"/>
    </source>
</evidence>
<keyword evidence="2" id="KW-0285">Flavoprotein</keyword>
<dbReference type="eggNOG" id="COG0492">
    <property type="taxonomic scope" value="Bacteria"/>
</dbReference>
<dbReference type="Gene3D" id="3.50.50.60">
    <property type="entry name" value="FAD/NAD(P)-binding domain"/>
    <property type="match status" value="1"/>
</dbReference>
<dbReference type="EMBL" id="JNVM01000016">
    <property type="protein sequence ID" value="KEQ24471.1"/>
    <property type="molecule type" value="Genomic_DNA"/>
</dbReference>
<comment type="cofactor">
    <cofactor evidence="1">
        <name>FAD</name>
        <dbReference type="ChEBI" id="CHEBI:57692"/>
    </cofactor>
</comment>
<accession>A0A081P198</accession>
<dbReference type="Pfam" id="PF13738">
    <property type="entry name" value="Pyr_redox_3"/>
    <property type="match status" value="1"/>
</dbReference>
<comment type="caution">
    <text evidence="4">The sequence shown here is derived from an EMBL/GenBank/DDBJ whole genome shotgun (WGS) entry which is preliminary data.</text>
</comment>
<evidence type="ECO:0000313" key="5">
    <source>
        <dbReference type="Proteomes" id="UP000028123"/>
    </source>
</evidence>
<dbReference type="PANTHER" id="PTHR48105">
    <property type="entry name" value="THIOREDOXIN REDUCTASE 1-RELATED-RELATED"/>
    <property type="match status" value="1"/>
</dbReference>
<evidence type="ECO:0000313" key="4">
    <source>
        <dbReference type="EMBL" id="KEQ24471.1"/>
    </source>
</evidence>
<proteinExistence type="predicted"/>
<dbReference type="NCBIfam" id="TIGR04018">
    <property type="entry name" value="Bthiol_YpdA"/>
    <property type="match status" value="1"/>
</dbReference>
<dbReference type="PRINTS" id="PR00368">
    <property type="entry name" value="FADPNR"/>
</dbReference>
<name>A0A081P198_9BACL</name>
<reference evidence="4 5" key="1">
    <citation type="submission" date="2014-06" db="EMBL/GenBank/DDBJ databases">
        <title>Draft genome sequence of Paenibacillus sp. MSt1.</title>
        <authorList>
            <person name="Aw Y.K."/>
            <person name="Ong K.S."/>
            <person name="Gan H.M."/>
            <person name="Lee S.M."/>
        </authorList>
    </citation>
    <scope>NUCLEOTIDE SEQUENCE [LARGE SCALE GENOMIC DNA]</scope>
    <source>
        <strain evidence="4 5">MSt1</strain>
    </source>
</reference>
<dbReference type="SUPFAM" id="SSF51905">
    <property type="entry name" value="FAD/NAD(P)-binding domain"/>
    <property type="match status" value="1"/>
</dbReference>
<dbReference type="GO" id="GO:0016491">
    <property type="term" value="F:oxidoreductase activity"/>
    <property type="evidence" value="ECO:0007669"/>
    <property type="project" value="UniProtKB-KW"/>
</dbReference>
<sequence>MEDVVIIGAGPCGLSAALELQKIGIDPLIIEKECVVHSIYLYPTYMQFFSTPELLEIGGYPFSTPNDKPYRLEALNYYRNVAARSGVRIRPYHTATQLAVQPGGTFELTVQNRFGAVTTIAARHVIVATGYFSQPNMLGIPGEELSKVTHYFREAHPYTGTKVAIIGGSNSAIDAAMELLRAGAEVTVVYRGETYSPVIKPWVKPIFESMVSKGRIRMLFQSRVVRISETSVTVSREGREEEFDNDFVLALTGFRPDRGLLAGAGAVVSESDGIPQYDPATMETTVPGLFVAGVIASGANANEVFIETGRLHGGLIAKRIAACDPAVN</sequence>
<protein>
    <submittedName>
        <fullName evidence="4">Uncharacterized protein</fullName>
    </submittedName>
</protein>
<gene>
    <name evidence="4" type="ORF">ET33_09335</name>
</gene>
<dbReference type="RefSeq" id="WP_036685759.1">
    <property type="nucleotide sequence ID" value="NZ_JNVM01000016.1"/>
</dbReference>
<evidence type="ECO:0000256" key="3">
    <source>
        <dbReference type="ARBA" id="ARBA00023002"/>
    </source>
</evidence>
<dbReference type="InterPro" id="IPR036188">
    <property type="entry name" value="FAD/NAD-bd_sf"/>
</dbReference>
<dbReference type="Proteomes" id="UP000028123">
    <property type="component" value="Unassembled WGS sequence"/>
</dbReference>
<evidence type="ECO:0000256" key="2">
    <source>
        <dbReference type="ARBA" id="ARBA00022630"/>
    </source>
</evidence>
<dbReference type="AlphaFoldDB" id="A0A081P198"/>
<organism evidence="4 5">
    <name type="scientific">Paenibacillus tyrfis</name>
    <dbReference type="NCBI Taxonomy" id="1501230"/>
    <lineage>
        <taxon>Bacteria</taxon>
        <taxon>Bacillati</taxon>
        <taxon>Bacillota</taxon>
        <taxon>Bacilli</taxon>
        <taxon>Bacillales</taxon>
        <taxon>Paenibacillaceae</taxon>
        <taxon>Paenibacillus</taxon>
    </lineage>
</organism>